<gene>
    <name evidence="1" type="ORF">B0H16DRAFT_1347673</name>
</gene>
<dbReference type="Pfam" id="PF08982">
    <property type="entry name" value="AtaL"/>
    <property type="match status" value="1"/>
</dbReference>
<sequence>MGHSFAITRPVNPLGALPVLTEEQLWKGLEYKLRNPTAFVAMLSASKTIVDNGDKMTRELTMGPNTFTEESEGYAPTIMYMEMSTGLRITNIVSYGVEDELLLTYSFGNGLPGVPADKPKPSAKELNAIIGKAMDKGIETFRELAKEGKL</sequence>
<accession>A0AAD7DYB0</accession>
<dbReference type="InterPro" id="IPR023393">
    <property type="entry name" value="START-like_dom_sf"/>
</dbReference>
<dbReference type="Proteomes" id="UP001215598">
    <property type="component" value="Unassembled WGS sequence"/>
</dbReference>
<dbReference type="AlphaFoldDB" id="A0AAD7DYB0"/>
<comment type="caution">
    <text evidence="1">The sequence shown here is derived from an EMBL/GenBank/DDBJ whole genome shotgun (WGS) entry which is preliminary data.</text>
</comment>
<keyword evidence="2" id="KW-1185">Reference proteome</keyword>
<name>A0AAD7DYB0_9AGAR</name>
<dbReference type="Gene3D" id="3.30.530.20">
    <property type="match status" value="1"/>
</dbReference>
<reference evidence="1" key="1">
    <citation type="submission" date="2023-03" db="EMBL/GenBank/DDBJ databases">
        <title>Massive genome expansion in bonnet fungi (Mycena s.s.) driven by repeated elements and novel gene families across ecological guilds.</title>
        <authorList>
            <consortium name="Lawrence Berkeley National Laboratory"/>
            <person name="Harder C.B."/>
            <person name="Miyauchi S."/>
            <person name="Viragh M."/>
            <person name="Kuo A."/>
            <person name="Thoen E."/>
            <person name="Andreopoulos B."/>
            <person name="Lu D."/>
            <person name="Skrede I."/>
            <person name="Drula E."/>
            <person name="Henrissat B."/>
            <person name="Morin E."/>
            <person name="Kohler A."/>
            <person name="Barry K."/>
            <person name="LaButti K."/>
            <person name="Morin E."/>
            <person name="Salamov A."/>
            <person name="Lipzen A."/>
            <person name="Mereny Z."/>
            <person name="Hegedus B."/>
            <person name="Baldrian P."/>
            <person name="Stursova M."/>
            <person name="Weitz H."/>
            <person name="Taylor A."/>
            <person name="Grigoriev I.V."/>
            <person name="Nagy L.G."/>
            <person name="Martin F."/>
            <person name="Kauserud H."/>
        </authorList>
    </citation>
    <scope>NUCLEOTIDE SEQUENCE</scope>
    <source>
        <strain evidence="1">CBHHK182m</strain>
    </source>
</reference>
<evidence type="ECO:0000313" key="1">
    <source>
        <dbReference type="EMBL" id="KAJ7702137.1"/>
    </source>
</evidence>
<dbReference type="SUPFAM" id="SSF55961">
    <property type="entry name" value="Bet v1-like"/>
    <property type="match status" value="1"/>
</dbReference>
<dbReference type="InterPro" id="IPR015075">
    <property type="entry name" value="AtaL"/>
</dbReference>
<proteinExistence type="predicted"/>
<evidence type="ECO:0000313" key="2">
    <source>
        <dbReference type="Proteomes" id="UP001215598"/>
    </source>
</evidence>
<organism evidence="1 2">
    <name type="scientific">Mycena metata</name>
    <dbReference type="NCBI Taxonomy" id="1033252"/>
    <lineage>
        <taxon>Eukaryota</taxon>
        <taxon>Fungi</taxon>
        <taxon>Dikarya</taxon>
        <taxon>Basidiomycota</taxon>
        <taxon>Agaricomycotina</taxon>
        <taxon>Agaricomycetes</taxon>
        <taxon>Agaricomycetidae</taxon>
        <taxon>Agaricales</taxon>
        <taxon>Marasmiineae</taxon>
        <taxon>Mycenaceae</taxon>
        <taxon>Mycena</taxon>
    </lineage>
</organism>
<protein>
    <submittedName>
        <fullName evidence="1">DUF1857-domain-containing protein</fullName>
    </submittedName>
</protein>
<dbReference type="EMBL" id="JARKIB010000518">
    <property type="protein sequence ID" value="KAJ7702137.1"/>
    <property type="molecule type" value="Genomic_DNA"/>
</dbReference>